<reference evidence="1" key="1">
    <citation type="submission" date="2020-04" db="EMBL/GenBank/DDBJ databases">
        <authorList>
            <person name="Alioto T."/>
            <person name="Alioto T."/>
            <person name="Gomez Garrido J."/>
        </authorList>
    </citation>
    <scope>NUCLEOTIDE SEQUENCE</scope>
    <source>
        <strain evidence="1">A484AB</strain>
    </source>
</reference>
<organism evidence="1 2">
    <name type="scientific">Paramuricea clavata</name>
    <name type="common">Red gorgonian</name>
    <name type="synonym">Violescent sea-whip</name>
    <dbReference type="NCBI Taxonomy" id="317549"/>
    <lineage>
        <taxon>Eukaryota</taxon>
        <taxon>Metazoa</taxon>
        <taxon>Cnidaria</taxon>
        <taxon>Anthozoa</taxon>
        <taxon>Octocorallia</taxon>
        <taxon>Malacalcyonacea</taxon>
        <taxon>Plexauridae</taxon>
        <taxon>Paramuricea</taxon>
    </lineage>
</organism>
<evidence type="ECO:0000313" key="2">
    <source>
        <dbReference type="Proteomes" id="UP001152795"/>
    </source>
</evidence>
<dbReference type="Proteomes" id="UP001152795">
    <property type="component" value="Unassembled WGS sequence"/>
</dbReference>
<proteinExistence type="predicted"/>
<gene>
    <name evidence="1" type="ORF">PACLA_8A045288</name>
</gene>
<dbReference type="AlphaFoldDB" id="A0A6S7HAE2"/>
<dbReference type="EMBL" id="CACRXK020004035">
    <property type="protein sequence ID" value="CAB4001229.1"/>
    <property type="molecule type" value="Genomic_DNA"/>
</dbReference>
<sequence>MNEIDLDKSGTVDFFEFLSVARLVTQQKGKSAIFKKKRLTALQKSTQASSKICVIQ</sequence>
<dbReference type="PROSITE" id="PS50222">
    <property type="entry name" value="EF_HAND_2"/>
    <property type="match status" value="1"/>
</dbReference>
<protein>
    <submittedName>
        <fullName evidence="1">Glutamic acid-rich isoform X2</fullName>
    </submittedName>
</protein>
<dbReference type="OrthoDB" id="5983955at2759"/>
<comment type="caution">
    <text evidence="1">The sequence shown here is derived from an EMBL/GenBank/DDBJ whole genome shotgun (WGS) entry which is preliminary data.</text>
</comment>
<dbReference type="InterPro" id="IPR018247">
    <property type="entry name" value="EF_Hand_1_Ca_BS"/>
</dbReference>
<accession>A0A6S7HAE2</accession>
<name>A0A6S7HAE2_PARCT</name>
<dbReference type="PROSITE" id="PS00018">
    <property type="entry name" value="EF_HAND_1"/>
    <property type="match status" value="1"/>
</dbReference>
<evidence type="ECO:0000313" key="1">
    <source>
        <dbReference type="EMBL" id="CAB4001229.1"/>
    </source>
</evidence>
<keyword evidence="2" id="KW-1185">Reference proteome</keyword>
<dbReference type="GO" id="GO:0005509">
    <property type="term" value="F:calcium ion binding"/>
    <property type="evidence" value="ECO:0007669"/>
    <property type="project" value="InterPro"/>
</dbReference>
<dbReference type="InterPro" id="IPR002048">
    <property type="entry name" value="EF_hand_dom"/>
</dbReference>